<reference evidence="2 3" key="1">
    <citation type="journal article" date="2004" name="Science">
        <title>The genome of the diatom Thalassiosira pseudonana: ecology, evolution, and metabolism.</title>
        <authorList>
            <person name="Armbrust E.V."/>
            <person name="Berges J.A."/>
            <person name="Bowler C."/>
            <person name="Green B.R."/>
            <person name="Martinez D."/>
            <person name="Putnam N.H."/>
            <person name="Zhou S."/>
            <person name="Allen A.E."/>
            <person name="Apt K.E."/>
            <person name="Bechner M."/>
            <person name="Brzezinski M.A."/>
            <person name="Chaal B.K."/>
            <person name="Chiovitti A."/>
            <person name="Davis A.K."/>
            <person name="Demarest M.S."/>
            <person name="Detter J.C."/>
            <person name="Glavina T."/>
            <person name="Goodstein D."/>
            <person name="Hadi M.Z."/>
            <person name="Hellsten U."/>
            <person name="Hildebrand M."/>
            <person name="Jenkins B.D."/>
            <person name="Jurka J."/>
            <person name="Kapitonov V.V."/>
            <person name="Kroger N."/>
            <person name="Lau W.W."/>
            <person name="Lane T.W."/>
            <person name="Larimer F.W."/>
            <person name="Lippmeier J.C."/>
            <person name="Lucas S."/>
            <person name="Medina M."/>
            <person name="Montsant A."/>
            <person name="Obornik M."/>
            <person name="Parker M.S."/>
            <person name="Palenik B."/>
            <person name="Pazour G.J."/>
            <person name="Richardson P.M."/>
            <person name="Rynearson T.A."/>
            <person name="Saito M.A."/>
            <person name="Schwartz D.C."/>
            <person name="Thamatrakoln K."/>
            <person name="Valentin K."/>
            <person name="Vardi A."/>
            <person name="Wilkerson F.P."/>
            <person name="Rokhsar D.S."/>
        </authorList>
    </citation>
    <scope>NUCLEOTIDE SEQUENCE [LARGE SCALE GENOMIC DNA]</scope>
    <source>
        <strain evidence="2 3">CCMP1335</strain>
    </source>
</reference>
<name>B8BU39_THAPS</name>
<dbReference type="eggNOG" id="ENOG502QYSM">
    <property type="taxonomic scope" value="Eukaryota"/>
</dbReference>
<dbReference type="Proteomes" id="UP000001449">
    <property type="component" value="Chromosome 2"/>
</dbReference>
<sequence length="411" mass="44745">MVQSMDVADGVGSITSCNSQNDSDTIVISDTSIICLSPPTHDMNLSSKRRTNSNNINMMHVLTTLLLLSITSTTVNAGKENDPLVCSCSPREFYFKLALSATCPSLPPPFPPNDVFGAGVNDYTCSIGPEPIPDEDSKQAAVVGEDVRRRRLQEEEARQIEFGQVSPSDDWIVPEIIDPEPVVIDSIQFLEVDTLFNVINQDPAYVRGQNFVNGDIFNYTSISDTAWARNEKFPGGINMVLRGKNAAGERVRNVFTVTYTNECGVPTFDVGDAIGWVVIDSFIPASDESCGARSSFPTPAGGPPADEPTREPSSFSYDYFDSLKSGKSHKTGKANKAGKLMKSKATGQYEGSGKAPKKRVSEPIRGLRVDAVLAVMDLDHDTDVSRNTMTKKTTSRQTNGRARGQQSKQLR</sequence>
<dbReference type="GeneID" id="7450217"/>
<proteinExistence type="predicted"/>
<dbReference type="HOGENOM" id="CLU_669969_0_0_1"/>
<protein>
    <submittedName>
        <fullName evidence="2">Uncharacterized protein</fullName>
    </submittedName>
</protein>
<dbReference type="EMBL" id="CM000639">
    <property type="protein sequence ID" value="EED94696.1"/>
    <property type="molecule type" value="Genomic_DNA"/>
</dbReference>
<accession>B8BU39</accession>
<dbReference type="KEGG" id="tps:THAPSDRAFT_21233"/>
<feature type="region of interest" description="Disordered" evidence="1">
    <location>
        <begin position="290"/>
        <end position="362"/>
    </location>
</feature>
<reference evidence="2 3" key="2">
    <citation type="journal article" date="2008" name="Nature">
        <title>The Phaeodactylum genome reveals the evolutionary history of diatom genomes.</title>
        <authorList>
            <person name="Bowler C."/>
            <person name="Allen A.E."/>
            <person name="Badger J.H."/>
            <person name="Grimwood J."/>
            <person name="Jabbari K."/>
            <person name="Kuo A."/>
            <person name="Maheswari U."/>
            <person name="Martens C."/>
            <person name="Maumus F."/>
            <person name="Otillar R.P."/>
            <person name="Rayko E."/>
            <person name="Salamov A."/>
            <person name="Vandepoele K."/>
            <person name="Beszteri B."/>
            <person name="Gruber A."/>
            <person name="Heijde M."/>
            <person name="Katinka M."/>
            <person name="Mock T."/>
            <person name="Valentin K."/>
            <person name="Verret F."/>
            <person name="Berges J.A."/>
            <person name="Brownlee C."/>
            <person name="Cadoret J.P."/>
            <person name="Chiovitti A."/>
            <person name="Choi C.J."/>
            <person name="Coesel S."/>
            <person name="De Martino A."/>
            <person name="Detter J.C."/>
            <person name="Durkin C."/>
            <person name="Falciatore A."/>
            <person name="Fournet J."/>
            <person name="Haruta M."/>
            <person name="Huysman M.J."/>
            <person name="Jenkins B.D."/>
            <person name="Jiroutova K."/>
            <person name="Jorgensen R.E."/>
            <person name="Joubert Y."/>
            <person name="Kaplan A."/>
            <person name="Kroger N."/>
            <person name="Kroth P.G."/>
            <person name="La Roche J."/>
            <person name="Lindquist E."/>
            <person name="Lommer M."/>
            <person name="Martin-Jezequel V."/>
            <person name="Lopez P.J."/>
            <person name="Lucas S."/>
            <person name="Mangogna M."/>
            <person name="McGinnis K."/>
            <person name="Medlin L.K."/>
            <person name="Montsant A."/>
            <person name="Oudot-Le Secq M.P."/>
            <person name="Napoli C."/>
            <person name="Obornik M."/>
            <person name="Parker M.S."/>
            <person name="Petit J.L."/>
            <person name="Porcel B.M."/>
            <person name="Poulsen N."/>
            <person name="Robison M."/>
            <person name="Rychlewski L."/>
            <person name="Rynearson T.A."/>
            <person name="Schmutz J."/>
            <person name="Shapiro H."/>
            <person name="Siaut M."/>
            <person name="Stanley M."/>
            <person name="Sussman M.R."/>
            <person name="Taylor A.R."/>
            <person name="Vardi A."/>
            <person name="von Dassow P."/>
            <person name="Vyverman W."/>
            <person name="Willis A."/>
            <person name="Wyrwicz L.S."/>
            <person name="Rokhsar D.S."/>
            <person name="Weissenbach J."/>
            <person name="Armbrust E.V."/>
            <person name="Green B.R."/>
            <person name="Van de Peer Y."/>
            <person name="Grigoriev I.V."/>
        </authorList>
    </citation>
    <scope>NUCLEOTIDE SEQUENCE [LARGE SCALE GENOMIC DNA]</scope>
    <source>
        <strain evidence="2 3">CCMP1335</strain>
    </source>
</reference>
<dbReference type="RefSeq" id="XP_002287253.1">
    <property type="nucleotide sequence ID" value="XM_002287217.1"/>
</dbReference>
<organism evidence="2 3">
    <name type="scientific">Thalassiosira pseudonana</name>
    <name type="common">Marine diatom</name>
    <name type="synonym">Cyclotella nana</name>
    <dbReference type="NCBI Taxonomy" id="35128"/>
    <lineage>
        <taxon>Eukaryota</taxon>
        <taxon>Sar</taxon>
        <taxon>Stramenopiles</taxon>
        <taxon>Ochrophyta</taxon>
        <taxon>Bacillariophyta</taxon>
        <taxon>Coscinodiscophyceae</taxon>
        <taxon>Thalassiosirophycidae</taxon>
        <taxon>Thalassiosirales</taxon>
        <taxon>Thalassiosiraceae</taxon>
        <taxon>Thalassiosira</taxon>
    </lineage>
</organism>
<dbReference type="PaxDb" id="35128-Thaps21233"/>
<keyword evidence="3" id="KW-1185">Reference proteome</keyword>
<dbReference type="AlphaFoldDB" id="B8BU39"/>
<dbReference type="InParanoid" id="B8BU39"/>
<evidence type="ECO:0000313" key="2">
    <source>
        <dbReference type="EMBL" id="EED94696.1"/>
    </source>
</evidence>
<evidence type="ECO:0000313" key="3">
    <source>
        <dbReference type="Proteomes" id="UP000001449"/>
    </source>
</evidence>
<evidence type="ECO:0000256" key="1">
    <source>
        <dbReference type="SAM" id="MobiDB-lite"/>
    </source>
</evidence>
<feature type="compositionally biased region" description="Polar residues" evidence="1">
    <location>
        <begin position="385"/>
        <end position="411"/>
    </location>
</feature>
<gene>
    <name evidence="2" type="ORF">THAPSDRAFT_21233</name>
</gene>
<feature type="region of interest" description="Disordered" evidence="1">
    <location>
        <begin position="378"/>
        <end position="411"/>
    </location>
</feature>